<proteinExistence type="predicted"/>
<comment type="caution">
    <text evidence="1">The sequence shown here is derived from an EMBL/GenBank/DDBJ whole genome shotgun (WGS) entry which is preliminary data.</text>
</comment>
<gene>
    <name evidence="1" type="ORF">A2J07_01080</name>
</gene>
<evidence type="ECO:0000313" key="1">
    <source>
        <dbReference type="EMBL" id="KYL05362.1"/>
    </source>
</evidence>
<name>A0A161QWM4_9FUSO</name>
<reference evidence="1 2" key="1">
    <citation type="submission" date="2016-03" db="EMBL/GenBank/DDBJ databases">
        <title>Comparative genomics of human isolates of Fusobacterium necrophorum.</title>
        <authorList>
            <person name="Jensen A."/>
            <person name="Bank S."/>
            <person name="Andersen P.S."/>
            <person name="Kristensen L.H."/>
            <person name="Prag J."/>
        </authorList>
    </citation>
    <scope>NUCLEOTIDE SEQUENCE [LARGE SCALE GENOMIC DNA]</scope>
    <source>
        <strain evidence="1 2">LS_1264</strain>
    </source>
</reference>
<evidence type="ECO:0000313" key="2">
    <source>
        <dbReference type="Proteomes" id="UP000075816"/>
    </source>
</evidence>
<dbReference type="EMBL" id="LVEA01000001">
    <property type="protein sequence ID" value="KYL05362.1"/>
    <property type="molecule type" value="Genomic_DNA"/>
</dbReference>
<protein>
    <submittedName>
        <fullName evidence="1">Uncharacterized protein</fullName>
    </submittedName>
</protein>
<dbReference type="Proteomes" id="UP000075816">
    <property type="component" value="Unassembled WGS sequence"/>
</dbReference>
<dbReference type="AlphaFoldDB" id="A0A161QWM4"/>
<sequence>MSNGIVQFAGGTFPSDTTCKFKNRPKAPKISFLDLNKTCIRFSIEYGQNSYGRFPENANLAISLFASSSKIQFPGKITLHFYYINGTKEKYDFFRTNSNVFQYSKVQEDLGATVYLIRKIIDAYSIDKDNVLLAITNDGVVPNFVQFYQIK</sequence>
<dbReference type="RefSeq" id="WP_062680957.1">
    <property type="nucleotide sequence ID" value="NZ_LVEA01000001.1"/>
</dbReference>
<organism evidence="1 2">
    <name type="scientific">Fusobacterium necrophorum subsp. funduliforme</name>
    <dbReference type="NCBI Taxonomy" id="143387"/>
    <lineage>
        <taxon>Bacteria</taxon>
        <taxon>Fusobacteriati</taxon>
        <taxon>Fusobacteriota</taxon>
        <taxon>Fusobacteriia</taxon>
        <taxon>Fusobacteriales</taxon>
        <taxon>Fusobacteriaceae</taxon>
        <taxon>Fusobacterium</taxon>
    </lineage>
</organism>
<accession>A0A161QWM4</accession>